<keyword evidence="8" id="KW-1185">Reference proteome</keyword>
<evidence type="ECO:0000256" key="2">
    <source>
        <dbReference type="ARBA" id="ARBA00023002"/>
    </source>
</evidence>
<dbReference type="GO" id="GO:0004739">
    <property type="term" value="F:pyruvate dehydrogenase (acetyl-transferring) activity"/>
    <property type="evidence" value="ECO:0007669"/>
    <property type="project" value="UniProtKB-EC"/>
</dbReference>
<evidence type="ECO:0000259" key="6">
    <source>
        <dbReference type="Pfam" id="PF00676"/>
    </source>
</evidence>
<keyword evidence="4 5" id="KW-0670">Pyruvate</keyword>
<dbReference type="InterPro" id="IPR050642">
    <property type="entry name" value="PDH_E1_Alpha_Subunit"/>
</dbReference>
<evidence type="ECO:0000313" key="7">
    <source>
        <dbReference type="EMBL" id="CAK7216254.1"/>
    </source>
</evidence>
<proteinExistence type="predicted"/>
<evidence type="ECO:0000256" key="4">
    <source>
        <dbReference type="ARBA" id="ARBA00023317"/>
    </source>
</evidence>
<dbReference type="InterPro" id="IPR001017">
    <property type="entry name" value="DH_E1"/>
</dbReference>
<dbReference type="InterPro" id="IPR029061">
    <property type="entry name" value="THDP-binding"/>
</dbReference>
<gene>
    <name evidence="7" type="primary">PDA1</name>
    <name evidence="7" type="ORF">SBRCBS47491_002762</name>
</gene>
<comment type="caution">
    <text evidence="7">The sequence shown here is derived from an EMBL/GenBank/DDBJ whole genome shotgun (WGS) entry which is preliminary data.</text>
</comment>
<dbReference type="EMBL" id="CAWUHC010000017">
    <property type="protein sequence ID" value="CAK7216254.1"/>
    <property type="molecule type" value="Genomic_DNA"/>
</dbReference>
<dbReference type="EC" id="1.2.4.1" evidence="5"/>
<comment type="catalytic activity">
    <reaction evidence="5">
        <text>N(6)-[(R)-lipoyl]-L-lysyl-[protein] + pyruvate + H(+) = N(6)-[(R)-S(8)-acetyldihydrolipoyl]-L-lysyl-[protein] + CO2</text>
        <dbReference type="Rhea" id="RHEA:19189"/>
        <dbReference type="Rhea" id="RHEA-COMP:10474"/>
        <dbReference type="Rhea" id="RHEA-COMP:10478"/>
        <dbReference type="ChEBI" id="CHEBI:15361"/>
        <dbReference type="ChEBI" id="CHEBI:15378"/>
        <dbReference type="ChEBI" id="CHEBI:16526"/>
        <dbReference type="ChEBI" id="CHEBI:83099"/>
        <dbReference type="ChEBI" id="CHEBI:83111"/>
        <dbReference type="EC" id="1.2.4.1"/>
    </reaction>
</comment>
<dbReference type="PANTHER" id="PTHR11516">
    <property type="entry name" value="PYRUVATE DEHYDROGENASE E1 COMPONENT, ALPHA SUBUNIT BACTERIAL AND ORGANELLAR"/>
    <property type="match status" value="1"/>
</dbReference>
<evidence type="ECO:0000256" key="1">
    <source>
        <dbReference type="ARBA" id="ARBA00001964"/>
    </source>
</evidence>
<dbReference type="SUPFAM" id="SSF52518">
    <property type="entry name" value="Thiamin diphosphate-binding fold (THDP-binding)"/>
    <property type="match status" value="1"/>
</dbReference>
<dbReference type="Gene3D" id="3.40.50.970">
    <property type="match status" value="1"/>
</dbReference>
<name>A0ABP0BAH9_9PEZI</name>
<reference evidence="7 8" key="1">
    <citation type="submission" date="2024-01" db="EMBL/GenBank/DDBJ databases">
        <authorList>
            <person name="Allen C."/>
            <person name="Tagirdzhanova G."/>
        </authorList>
    </citation>
    <scope>NUCLEOTIDE SEQUENCE [LARGE SCALE GENOMIC DNA]</scope>
</reference>
<dbReference type="InterPro" id="IPR017597">
    <property type="entry name" value="Pyrv_DH_E1_asu_subgrp-y"/>
</dbReference>
<keyword evidence="3 5" id="KW-0786">Thiamine pyrophosphate</keyword>
<dbReference type="CDD" id="cd02000">
    <property type="entry name" value="TPP_E1_PDC_ADC_BCADC"/>
    <property type="match status" value="1"/>
</dbReference>
<dbReference type="PANTHER" id="PTHR11516:SF60">
    <property type="entry name" value="PYRUVATE DEHYDROGENASE E1 COMPONENT SUBUNIT ALPHA"/>
    <property type="match status" value="1"/>
</dbReference>
<feature type="domain" description="Dehydrogenase E1 component" evidence="6">
    <location>
        <begin position="107"/>
        <end position="401"/>
    </location>
</feature>
<evidence type="ECO:0000256" key="5">
    <source>
        <dbReference type="RuleBase" id="RU361139"/>
    </source>
</evidence>
<evidence type="ECO:0000313" key="8">
    <source>
        <dbReference type="Proteomes" id="UP001642406"/>
    </source>
</evidence>
<protein>
    <recommendedName>
        <fullName evidence="5">Pyruvate dehydrogenase E1 component subunit alpha</fullName>
        <ecNumber evidence="5">1.2.4.1</ecNumber>
    </recommendedName>
</protein>
<sequence>MFSRAAFRAGRVAAVSNGLRATAAPSTMPLRAALAVPAAFPKTTSVAARRTVTTDAASAHVEKSAVPESEDEKFAINLSDESFETYELDPPPYTLEVTKKELKKMYYDMVVVRQMEMAADRLYKEKKIRGFCHLSTGQEAVAIGIENAITREDDVITSYRCHGFAYMRGAAVRKVIGELLGRQGGISYGRGGSMHMFEKGFYGGNGIVGAQVPVGAGLAFAHKYQDKKNATIILYGDGASNQGQVFEAFNMAKLWKLPALFGCENNKYGMGTSASRSSALTDYYKRGQYIPGLKVNGMDVLAVKAAVQYGKEWTQNDNGPLVLEYVTYRYGGHSMSDPGTTYRTREEIQRMRSTNDPIAGLKQKILDWGVVNEEELKGIDKEARSYVNEEVAAAEEMGLPEANLDVLFNDIYVKGSEPSFIRGRTADELRYFD</sequence>
<organism evidence="7 8">
    <name type="scientific">Sporothrix bragantina</name>
    <dbReference type="NCBI Taxonomy" id="671064"/>
    <lineage>
        <taxon>Eukaryota</taxon>
        <taxon>Fungi</taxon>
        <taxon>Dikarya</taxon>
        <taxon>Ascomycota</taxon>
        <taxon>Pezizomycotina</taxon>
        <taxon>Sordariomycetes</taxon>
        <taxon>Sordariomycetidae</taxon>
        <taxon>Ophiostomatales</taxon>
        <taxon>Ophiostomataceae</taxon>
        <taxon>Sporothrix</taxon>
    </lineage>
</organism>
<dbReference type="Pfam" id="PF00676">
    <property type="entry name" value="E1_dh"/>
    <property type="match status" value="1"/>
</dbReference>
<accession>A0ABP0BAH9</accession>
<dbReference type="Proteomes" id="UP001642406">
    <property type="component" value="Unassembled WGS sequence"/>
</dbReference>
<keyword evidence="2 5" id="KW-0560">Oxidoreductase</keyword>
<comment type="function">
    <text evidence="5">The pyruvate dehydrogenase complex catalyzes the overall conversion of pyruvate to acetyl-CoA and CO(2).</text>
</comment>
<dbReference type="NCBIfam" id="TIGR03182">
    <property type="entry name" value="PDH_E1_alph_y"/>
    <property type="match status" value="1"/>
</dbReference>
<evidence type="ECO:0000256" key="3">
    <source>
        <dbReference type="ARBA" id="ARBA00023052"/>
    </source>
</evidence>
<comment type="cofactor">
    <cofactor evidence="1 5">
        <name>thiamine diphosphate</name>
        <dbReference type="ChEBI" id="CHEBI:58937"/>
    </cofactor>
</comment>